<feature type="transmembrane region" description="Helical" evidence="9">
    <location>
        <begin position="50"/>
        <end position="70"/>
    </location>
</feature>
<evidence type="ECO:0000256" key="1">
    <source>
        <dbReference type="ARBA" id="ARBA00001947"/>
    </source>
</evidence>
<dbReference type="VEuPathDB" id="FungiDB:SCHCODRAFT_02607387"/>
<feature type="region of interest" description="Disordered" evidence="8">
    <location>
        <begin position="330"/>
        <end position="390"/>
    </location>
</feature>
<dbReference type="InterPro" id="IPR018497">
    <property type="entry name" value="Peptidase_M13_C"/>
</dbReference>
<evidence type="ECO:0000259" key="10">
    <source>
        <dbReference type="Pfam" id="PF01431"/>
    </source>
</evidence>
<proteinExistence type="inferred from homology"/>
<protein>
    <recommendedName>
        <fullName evidence="14">Endothelin-converting enzyme 1</fullName>
    </recommendedName>
</protein>
<evidence type="ECO:0000256" key="6">
    <source>
        <dbReference type="ARBA" id="ARBA00022833"/>
    </source>
</evidence>
<feature type="domain" description="Peptidase M13 C-terminal" evidence="10">
    <location>
        <begin position="662"/>
        <end position="872"/>
    </location>
</feature>
<comment type="similarity">
    <text evidence="2">Belongs to the peptidase M13 family.</text>
</comment>
<sequence>MADEQERTPLLRDPEAEDDYSRPQTDDEPPSFFERVGAIASEPLTALSKVLLVLCLIFLLLSSVFIGLFAGTQTKLNKERDRHDGPTVPTSTVSTTLIPEPSTVITTTTASPPGPTSPPEESRCLTPECIMLSASILSSLDRSQDPCENFYEFANNGWLDAHPLPADKASFGTFEELSQKNQHVIQKILESNSTTLNSQSPSYDEQILKKIRGLYTSCMDEDHLDEVGLKPLSEFVAKLKYVYNKGSTDSRVPNEKLGLTAALALLHSRGVSALFDFGIDGDVGVDPNHMVLWFSQSGLGLPSKEYYDEESITDAYRSTVEQLLRTLLDAEDKEREDHEPSKVAAMPEPTPGLVINEDTEDNVWPPWPWPPWGDDDDGKGDDDKEKPKNSKVARKLAKKVVNFERKLAKISLDLDLLYGDPIGTYNPAPISNLTEGLPQINFLEYFASFAPRNFPDQVIITYPAYIESLSNLLESTPSEVIEAYLVVRAAHELSPYLGRGTKAWQAQRALQETLSGLKKGAVGDRKEYCVHQVEETLGFAAGRYFANEVFGGDSREKGTKVITDIVEAFKESLGKIDWMDAPSAIAAAEKASAIRIKVGYPLSPNTEDPASIAAWYRAVKIDENDFFGNVLSARASDEIHQWLQLGKQRDLDAWEMYPSMVNAYFNPPANEIVFPAGILQPPFFSQDWPAYLAYGAFGHVAAHELTHAFDSSGRLYNQEGKLEQWWTNETSEGFDRKQECIVEQYSQYTIDDGKGGEVHVNGNLTSGENIGDTGLIQAFRAWKAQYADSFQSGNEFLLPGLDFTREQLFFIAFARSWARSITPAAAVQRIRTDPHSPNVWRVQGTVFNIPEFAEAFKCPKNATLNPPMEKRCIFWS</sequence>
<dbReference type="PRINTS" id="PR00786">
    <property type="entry name" value="NEPRILYSIN"/>
</dbReference>
<evidence type="ECO:0000256" key="9">
    <source>
        <dbReference type="SAM" id="Phobius"/>
    </source>
</evidence>
<evidence type="ECO:0000259" key="11">
    <source>
        <dbReference type="Pfam" id="PF05649"/>
    </source>
</evidence>
<keyword evidence="3" id="KW-0645">Protease</keyword>
<comment type="cofactor">
    <cofactor evidence="1">
        <name>Zn(2+)</name>
        <dbReference type="ChEBI" id="CHEBI:29105"/>
    </cofactor>
</comment>
<feature type="compositionally biased region" description="Basic and acidic residues" evidence="8">
    <location>
        <begin position="1"/>
        <end position="25"/>
    </location>
</feature>
<dbReference type="OrthoDB" id="6475849at2759"/>
<dbReference type="GO" id="GO:0004222">
    <property type="term" value="F:metalloendopeptidase activity"/>
    <property type="evidence" value="ECO:0007669"/>
    <property type="project" value="InterPro"/>
</dbReference>
<dbReference type="InterPro" id="IPR008753">
    <property type="entry name" value="Peptidase_M13_N"/>
</dbReference>
<dbReference type="InParanoid" id="D8PVS7"/>
<keyword evidence="7" id="KW-0482">Metalloprotease</keyword>
<keyword evidence="9" id="KW-1133">Transmembrane helix</keyword>
<feature type="compositionally biased region" description="Basic and acidic residues" evidence="8">
    <location>
        <begin position="330"/>
        <end position="341"/>
    </location>
</feature>
<gene>
    <name evidence="12" type="ORF">SCHCODRAFT_81220</name>
</gene>
<keyword evidence="9" id="KW-0472">Membrane</keyword>
<reference evidence="12 13" key="1">
    <citation type="journal article" date="2010" name="Nat. Biotechnol.">
        <title>Genome sequence of the model mushroom Schizophyllum commune.</title>
        <authorList>
            <person name="Ohm R.A."/>
            <person name="de Jong J.F."/>
            <person name="Lugones L.G."/>
            <person name="Aerts A."/>
            <person name="Kothe E."/>
            <person name="Stajich J.E."/>
            <person name="de Vries R.P."/>
            <person name="Record E."/>
            <person name="Levasseur A."/>
            <person name="Baker S.E."/>
            <person name="Bartholomew K.A."/>
            <person name="Coutinho P.M."/>
            <person name="Erdmann S."/>
            <person name="Fowler T.J."/>
            <person name="Gathman A.C."/>
            <person name="Lombard V."/>
            <person name="Henrissat B."/>
            <person name="Knabe N."/>
            <person name="Kuees U."/>
            <person name="Lilly W.W."/>
            <person name="Lindquist E."/>
            <person name="Lucas S."/>
            <person name="Magnuson J.K."/>
            <person name="Piumi F."/>
            <person name="Raudaskoski M."/>
            <person name="Salamov A."/>
            <person name="Schmutz J."/>
            <person name="Schwarze F.W.M.R."/>
            <person name="vanKuyk P.A."/>
            <person name="Horton J.S."/>
            <person name="Grigoriev I.V."/>
            <person name="Woesten H.A.B."/>
        </authorList>
    </citation>
    <scope>NUCLEOTIDE SEQUENCE [LARGE SCALE GENOMIC DNA]</scope>
    <source>
        <strain evidence="13">H4-8 / FGSC 9210</strain>
    </source>
</reference>
<dbReference type="KEGG" id="scm:SCHCO_02607387"/>
<dbReference type="PANTHER" id="PTHR11733:SF167">
    <property type="entry name" value="FI17812P1-RELATED"/>
    <property type="match status" value="1"/>
</dbReference>
<evidence type="ECO:0000313" key="13">
    <source>
        <dbReference type="Proteomes" id="UP000007431"/>
    </source>
</evidence>
<keyword evidence="4" id="KW-0479">Metal-binding</keyword>
<dbReference type="eggNOG" id="KOG3624">
    <property type="taxonomic scope" value="Eukaryota"/>
</dbReference>
<dbReference type="SUPFAM" id="SSF55486">
    <property type="entry name" value="Metalloproteases ('zincins'), catalytic domain"/>
    <property type="match status" value="2"/>
</dbReference>
<dbReference type="AlphaFoldDB" id="D8PVS7"/>
<evidence type="ECO:0000256" key="5">
    <source>
        <dbReference type="ARBA" id="ARBA00022801"/>
    </source>
</evidence>
<keyword evidence="6" id="KW-0862">Zinc</keyword>
<dbReference type="Gene3D" id="1.10.1380.10">
    <property type="entry name" value="Neutral endopeptidase , domain2"/>
    <property type="match status" value="1"/>
</dbReference>
<dbReference type="STRING" id="578458.D8PVS7"/>
<feature type="region of interest" description="Disordered" evidence="8">
    <location>
        <begin position="1"/>
        <end position="31"/>
    </location>
</feature>
<evidence type="ECO:0000256" key="2">
    <source>
        <dbReference type="ARBA" id="ARBA00007357"/>
    </source>
</evidence>
<dbReference type="InterPro" id="IPR042089">
    <property type="entry name" value="Peptidase_M13_dom_2"/>
</dbReference>
<evidence type="ECO:0000256" key="3">
    <source>
        <dbReference type="ARBA" id="ARBA00022670"/>
    </source>
</evidence>
<evidence type="ECO:0000313" key="12">
    <source>
        <dbReference type="EMBL" id="EFJ00913.1"/>
    </source>
</evidence>
<dbReference type="HOGENOM" id="CLU_006187_2_0_1"/>
<dbReference type="EMBL" id="GL377303">
    <property type="protein sequence ID" value="EFJ00913.1"/>
    <property type="molecule type" value="Genomic_DNA"/>
</dbReference>
<evidence type="ECO:0000256" key="7">
    <source>
        <dbReference type="ARBA" id="ARBA00023049"/>
    </source>
</evidence>
<keyword evidence="13" id="KW-1185">Reference proteome</keyword>
<dbReference type="GeneID" id="9587541"/>
<name>D8PVS7_SCHCM</name>
<feature type="domain" description="Peptidase M13 N-terminal" evidence="11">
    <location>
        <begin position="146"/>
        <end position="601"/>
    </location>
</feature>
<dbReference type="PROSITE" id="PS51885">
    <property type="entry name" value="NEPRILYSIN"/>
    <property type="match status" value="1"/>
</dbReference>
<feature type="region of interest" description="Disordered" evidence="8">
    <location>
        <begin position="104"/>
        <end position="123"/>
    </location>
</feature>
<dbReference type="InterPro" id="IPR000718">
    <property type="entry name" value="Peptidase_M13"/>
</dbReference>
<dbReference type="GO" id="GO:0046872">
    <property type="term" value="F:metal ion binding"/>
    <property type="evidence" value="ECO:0007669"/>
    <property type="project" value="UniProtKB-KW"/>
</dbReference>
<dbReference type="OMA" id="FGWAQVW"/>
<dbReference type="CDD" id="cd08662">
    <property type="entry name" value="M13"/>
    <property type="match status" value="1"/>
</dbReference>
<evidence type="ECO:0008006" key="14">
    <source>
        <dbReference type="Google" id="ProtNLM"/>
    </source>
</evidence>
<evidence type="ECO:0000256" key="4">
    <source>
        <dbReference type="ARBA" id="ARBA00022723"/>
    </source>
</evidence>
<keyword evidence="5" id="KW-0378">Hydrolase</keyword>
<dbReference type="Pfam" id="PF01431">
    <property type="entry name" value="Peptidase_M13"/>
    <property type="match status" value="1"/>
</dbReference>
<dbReference type="Gene3D" id="3.40.390.10">
    <property type="entry name" value="Collagenase (Catalytic Domain)"/>
    <property type="match status" value="1"/>
</dbReference>
<dbReference type="RefSeq" id="XP_003035815.1">
    <property type="nucleotide sequence ID" value="XM_003035769.1"/>
</dbReference>
<dbReference type="InterPro" id="IPR024079">
    <property type="entry name" value="MetalloPept_cat_dom_sf"/>
</dbReference>
<dbReference type="PANTHER" id="PTHR11733">
    <property type="entry name" value="ZINC METALLOPROTEASE FAMILY M13 NEPRILYSIN-RELATED"/>
    <property type="match status" value="1"/>
</dbReference>
<organism evidence="13">
    <name type="scientific">Schizophyllum commune (strain H4-8 / FGSC 9210)</name>
    <name type="common">Split gill fungus</name>
    <dbReference type="NCBI Taxonomy" id="578458"/>
    <lineage>
        <taxon>Eukaryota</taxon>
        <taxon>Fungi</taxon>
        <taxon>Dikarya</taxon>
        <taxon>Basidiomycota</taxon>
        <taxon>Agaricomycotina</taxon>
        <taxon>Agaricomycetes</taxon>
        <taxon>Agaricomycetidae</taxon>
        <taxon>Agaricales</taxon>
        <taxon>Schizophyllaceae</taxon>
        <taxon>Schizophyllum</taxon>
    </lineage>
</organism>
<keyword evidence="9" id="KW-0812">Transmembrane</keyword>
<dbReference type="GO" id="GO:0016485">
    <property type="term" value="P:protein processing"/>
    <property type="evidence" value="ECO:0007669"/>
    <property type="project" value="TreeGrafter"/>
</dbReference>
<dbReference type="GO" id="GO:0005886">
    <property type="term" value="C:plasma membrane"/>
    <property type="evidence" value="ECO:0007669"/>
    <property type="project" value="TreeGrafter"/>
</dbReference>
<dbReference type="Pfam" id="PF05649">
    <property type="entry name" value="Peptidase_M13_N"/>
    <property type="match status" value="1"/>
</dbReference>
<evidence type="ECO:0000256" key="8">
    <source>
        <dbReference type="SAM" id="MobiDB-lite"/>
    </source>
</evidence>
<dbReference type="Proteomes" id="UP000007431">
    <property type="component" value="Unassembled WGS sequence"/>
</dbReference>
<accession>D8PVS7</accession>